<keyword evidence="9" id="KW-1185">Reference proteome</keyword>
<gene>
    <name evidence="8" type="ORF">EV197_0583</name>
</gene>
<dbReference type="GO" id="GO:0140359">
    <property type="term" value="F:ABC-type transporter activity"/>
    <property type="evidence" value="ECO:0007669"/>
    <property type="project" value="InterPro"/>
</dbReference>
<organism evidence="8 9">
    <name type="scientific">Aquimarina brevivitae</name>
    <dbReference type="NCBI Taxonomy" id="323412"/>
    <lineage>
        <taxon>Bacteria</taxon>
        <taxon>Pseudomonadati</taxon>
        <taxon>Bacteroidota</taxon>
        <taxon>Flavobacteriia</taxon>
        <taxon>Flavobacteriales</taxon>
        <taxon>Flavobacteriaceae</taxon>
        <taxon>Aquimarina</taxon>
    </lineage>
</organism>
<dbReference type="GO" id="GO:0008270">
    <property type="term" value="F:zinc ion binding"/>
    <property type="evidence" value="ECO:0007669"/>
    <property type="project" value="InterPro"/>
</dbReference>
<feature type="transmembrane region" description="Helical" evidence="5">
    <location>
        <begin position="55"/>
        <end position="77"/>
    </location>
</feature>
<protein>
    <submittedName>
        <fullName evidence="8">ABC-type transport system involved in multi-copper enzyme maturation permease subunit</fullName>
    </submittedName>
</protein>
<evidence type="ECO:0000313" key="9">
    <source>
        <dbReference type="Proteomes" id="UP000292262"/>
    </source>
</evidence>
<comment type="caution">
    <text evidence="8">The sequence shown here is derived from an EMBL/GenBank/DDBJ whole genome shotgun (WGS) entry which is preliminary data.</text>
</comment>
<evidence type="ECO:0000259" key="7">
    <source>
        <dbReference type="Pfam" id="PF12698"/>
    </source>
</evidence>
<feature type="transmembrane region" description="Helical" evidence="5">
    <location>
        <begin position="450"/>
        <end position="469"/>
    </location>
</feature>
<evidence type="ECO:0000256" key="2">
    <source>
        <dbReference type="ARBA" id="ARBA00022692"/>
    </source>
</evidence>
<sequence>MFLQLFKFEWRYHFKQLSFYIFSTLFFFLGFYMSFAGSLGETDLVNSNAPYQISFFTGVFSLGAVFAIMFFCIQAIIRDRNCNIEGIIYSSPVKKRELYWSRFLGAFLISLLCYSLIVVGFCLGTFFTKNPEKMAAFEPYHYLHIWSILVLPNLFILTAILFSLAALSRKALIVYLGAIMVYALYWGCSIFFNSPMLAQAVPPSPQNMEIAALLDPFGLSAFFEQTMYWTPFQKNNELPAYTGFLLWNRIIWICIAVILLVLTYKNFSFMKGSVKVKKVKKIDTPNVDSITYIPVLTSVTSKKAKWLHCIALIKLELASIIKSLPFMTILLLWLVIAVTEIYGSIVDGGTYHESLLPATYLLIGLISEPLPFLGLIIIIFYSGELVWKERSFNFHEIIDATPVANAMLFLSKYVALLLLPLLLIVVGIVVAITFQILGNYQDFKWYQYMGMFYFNGTELLFYGILALFIQYIMPNKYLGMVLSGVLIFLLGSSLSSIIGIEHPLLQLGRTFLVSYVDMNGYGSYLYRFHWSAVYWMSLAGILVFLAYKLLRRGEHSTLNSKIGSFFTGWKKGERIFVIGFFFFFIGSGSVIFYNSNVTNKYISTNDQLDLAEAYERKFKKYDNLKELYPIDLKTEVAIYPNLNKYTVNANYILENKSSELVDKIFISPREPLDSVSIEGAILVASDEQFGTFLFELKSPLGPGERIHFQYNLTVVNDGFETRKDIVNNGSYILHSSFTPSLGYRPSMELKDPLERKRRGLPKRPIETGDEKELHGKPYNRIGKLNFETIVSTNSDQIAIAPGKLIRKWTQNNRNYYHYKPRQKVTPLLGYFSAGYKVHEDTYRGINIEQYYHPEHEMNIASVAKASRQTLEYCIQNFGSYPYAHIRIAEIPAYWPFGGQALPGTISMVEDQFYLIKQSNARVFDLVAKRTIHEIAHQWWGHILTPKITYGGGFFMEGLAKYTEAVIMEKKYGKGALWNLSEYSNNRYFTERSYSTKAEPPVYLSDGESYLLYGKDYTVMLALKELVGEAKINTVLKKIVEQYGDKDEFEVTTLHFLEEVYRITPKKYHELINDWFKKIITYDLKVKNSFYKKLSDGRYGITLEVETKRFETINTGEDVEIEINEPIQIGLFHKHPKDVGAGEEVLHLQDYNFNTNQSKIYIVVDRLPNYVSIDPYGTRLDKNRVDNIKKL</sequence>
<proteinExistence type="predicted"/>
<evidence type="ECO:0000313" key="8">
    <source>
        <dbReference type="EMBL" id="RZS99373.1"/>
    </source>
</evidence>
<feature type="transmembrane region" description="Helical" evidence="5">
    <location>
        <begin position="413"/>
        <end position="438"/>
    </location>
</feature>
<dbReference type="GO" id="GO:0016020">
    <property type="term" value="C:membrane"/>
    <property type="evidence" value="ECO:0007669"/>
    <property type="project" value="UniProtKB-SubCell"/>
</dbReference>
<dbReference type="InterPro" id="IPR027268">
    <property type="entry name" value="Peptidase_M4/M1_CTD_sf"/>
</dbReference>
<feature type="transmembrane region" description="Helical" evidence="5">
    <location>
        <begin position="324"/>
        <end position="346"/>
    </location>
</feature>
<feature type="transmembrane region" description="Helical" evidence="5">
    <location>
        <begin position="358"/>
        <end position="381"/>
    </location>
</feature>
<dbReference type="Proteomes" id="UP000292262">
    <property type="component" value="Unassembled WGS sequence"/>
</dbReference>
<keyword evidence="3 5" id="KW-1133">Transmembrane helix</keyword>
<dbReference type="GO" id="GO:0008237">
    <property type="term" value="F:metallopeptidase activity"/>
    <property type="evidence" value="ECO:0007669"/>
    <property type="project" value="InterPro"/>
</dbReference>
<dbReference type="Pfam" id="PF01433">
    <property type="entry name" value="Peptidase_M1"/>
    <property type="match status" value="1"/>
</dbReference>
<feature type="transmembrane region" description="Helical" evidence="5">
    <location>
        <begin position="142"/>
        <end position="165"/>
    </location>
</feature>
<feature type="domain" description="ABC-2 type transporter transmembrane" evidence="7">
    <location>
        <begin position="50"/>
        <end position="264"/>
    </location>
</feature>
<dbReference type="Pfam" id="PF12698">
    <property type="entry name" value="ABC2_membrane_3"/>
    <property type="match status" value="1"/>
</dbReference>
<evidence type="ECO:0000256" key="5">
    <source>
        <dbReference type="SAM" id="Phobius"/>
    </source>
</evidence>
<feature type="domain" description="Peptidase M1 membrane alanine aminopeptidase" evidence="6">
    <location>
        <begin position="867"/>
        <end position="1074"/>
    </location>
</feature>
<evidence type="ECO:0000256" key="4">
    <source>
        <dbReference type="ARBA" id="ARBA00023136"/>
    </source>
</evidence>
<feature type="transmembrane region" description="Helical" evidence="5">
    <location>
        <begin position="98"/>
        <end position="127"/>
    </location>
</feature>
<reference evidence="8 9" key="1">
    <citation type="submission" date="2019-02" db="EMBL/GenBank/DDBJ databases">
        <title>Genomic Encyclopedia of Type Strains, Phase IV (KMG-IV): sequencing the most valuable type-strain genomes for metagenomic binning, comparative biology and taxonomic classification.</title>
        <authorList>
            <person name="Goeker M."/>
        </authorList>
    </citation>
    <scope>NUCLEOTIDE SEQUENCE [LARGE SCALE GENOMIC DNA]</scope>
    <source>
        <strain evidence="8 9">DSM 17196</strain>
    </source>
</reference>
<feature type="transmembrane region" description="Helical" evidence="5">
    <location>
        <begin position="481"/>
        <end position="500"/>
    </location>
</feature>
<accession>A0A4Q7PFT2</accession>
<comment type="subcellular location">
    <subcellularLocation>
        <location evidence="1">Membrane</location>
        <topology evidence="1">Multi-pass membrane protein</topology>
    </subcellularLocation>
</comment>
<dbReference type="InterPro" id="IPR014782">
    <property type="entry name" value="Peptidase_M1_dom"/>
</dbReference>
<evidence type="ECO:0000256" key="1">
    <source>
        <dbReference type="ARBA" id="ARBA00004141"/>
    </source>
</evidence>
<feature type="transmembrane region" description="Helical" evidence="5">
    <location>
        <begin position="532"/>
        <end position="550"/>
    </location>
</feature>
<feature type="transmembrane region" description="Helical" evidence="5">
    <location>
        <begin position="575"/>
        <end position="593"/>
    </location>
</feature>
<feature type="transmembrane region" description="Helical" evidence="5">
    <location>
        <begin position="17"/>
        <end position="35"/>
    </location>
</feature>
<dbReference type="RefSeq" id="WP_130285218.1">
    <property type="nucleotide sequence ID" value="NZ_SGXE01000001.1"/>
</dbReference>
<keyword evidence="2 5" id="KW-0812">Transmembrane</keyword>
<dbReference type="SUPFAM" id="SSF55486">
    <property type="entry name" value="Metalloproteases ('zincins'), catalytic domain"/>
    <property type="match status" value="1"/>
</dbReference>
<dbReference type="InterPro" id="IPR013525">
    <property type="entry name" value="ABC2_TM"/>
</dbReference>
<evidence type="ECO:0000259" key="6">
    <source>
        <dbReference type="Pfam" id="PF01433"/>
    </source>
</evidence>
<dbReference type="Gene3D" id="1.10.390.10">
    <property type="entry name" value="Neutral Protease Domain 2"/>
    <property type="match status" value="1"/>
</dbReference>
<keyword evidence="4 5" id="KW-0472">Membrane</keyword>
<name>A0A4Q7PFT2_9FLAO</name>
<dbReference type="OrthoDB" id="100605at2"/>
<evidence type="ECO:0000256" key="3">
    <source>
        <dbReference type="ARBA" id="ARBA00022989"/>
    </source>
</evidence>
<feature type="transmembrane region" description="Helical" evidence="5">
    <location>
        <begin position="244"/>
        <end position="264"/>
    </location>
</feature>
<dbReference type="AlphaFoldDB" id="A0A4Q7PFT2"/>
<feature type="transmembrane region" description="Helical" evidence="5">
    <location>
        <begin position="172"/>
        <end position="192"/>
    </location>
</feature>
<dbReference type="EMBL" id="SGXE01000001">
    <property type="protein sequence ID" value="RZS99373.1"/>
    <property type="molecule type" value="Genomic_DNA"/>
</dbReference>